<keyword evidence="4" id="KW-0411">Iron-sulfur</keyword>
<dbReference type="SUPFAM" id="SSF50022">
    <property type="entry name" value="ISP domain"/>
    <property type="match status" value="1"/>
</dbReference>
<evidence type="ECO:0000256" key="2">
    <source>
        <dbReference type="ARBA" id="ARBA00022723"/>
    </source>
</evidence>
<dbReference type="EMBL" id="ML977325">
    <property type="protein sequence ID" value="KAF2114575.1"/>
    <property type="molecule type" value="Genomic_DNA"/>
</dbReference>
<keyword evidence="2" id="KW-0479">Metal-binding</keyword>
<dbReference type="Pfam" id="PF00355">
    <property type="entry name" value="Rieske"/>
    <property type="match status" value="1"/>
</dbReference>
<dbReference type="AlphaFoldDB" id="A0A6A5Z5E2"/>
<keyword evidence="3" id="KW-0408">Iron</keyword>
<dbReference type="Proteomes" id="UP000799770">
    <property type="component" value="Unassembled WGS sequence"/>
</dbReference>
<evidence type="ECO:0000256" key="3">
    <source>
        <dbReference type="ARBA" id="ARBA00023004"/>
    </source>
</evidence>
<evidence type="ECO:0000256" key="4">
    <source>
        <dbReference type="ARBA" id="ARBA00023014"/>
    </source>
</evidence>
<dbReference type="Gene3D" id="2.102.10.10">
    <property type="entry name" value="Rieske [2Fe-2S] iron-sulphur domain"/>
    <property type="match status" value="1"/>
</dbReference>
<protein>
    <recommendedName>
        <fullName evidence="6">Rieske domain-containing protein</fullName>
    </recommendedName>
</protein>
<evidence type="ECO:0000259" key="6">
    <source>
        <dbReference type="PROSITE" id="PS51296"/>
    </source>
</evidence>
<proteinExistence type="predicted"/>
<feature type="domain" description="Rieske" evidence="6">
    <location>
        <begin position="59"/>
        <end position="135"/>
    </location>
</feature>
<organism evidence="7 8">
    <name type="scientific">Lophiotrema nucula</name>
    <dbReference type="NCBI Taxonomy" id="690887"/>
    <lineage>
        <taxon>Eukaryota</taxon>
        <taxon>Fungi</taxon>
        <taxon>Dikarya</taxon>
        <taxon>Ascomycota</taxon>
        <taxon>Pezizomycotina</taxon>
        <taxon>Dothideomycetes</taxon>
        <taxon>Pleosporomycetidae</taxon>
        <taxon>Pleosporales</taxon>
        <taxon>Lophiotremataceae</taxon>
        <taxon>Lophiotrema</taxon>
    </lineage>
</organism>
<dbReference type="InterPro" id="IPR036922">
    <property type="entry name" value="Rieske_2Fe-2S_sf"/>
</dbReference>
<comment type="cofactor">
    <cofactor evidence="5">
        <name>[2Fe-2S] cluster</name>
        <dbReference type="ChEBI" id="CHEBI:190135"/>
    </cofactor>
</comment>
<evidence type="ECO:0000256" key="1">
    <source>
        <dbReference type="ARBA" id="ARBA00022714"/>
    </source>
</evidence>
<gene>
    <name evidence="7" type="ORF">BDV96DRAFT_494919</name>
</gene>
<dbReference type="CDD" id="cd03467">
    <property type="entry name" value="Rieske"/>
    <property type="match status" value="1"/>
</dbReference>
<reference evidence="7" key="1">
    <citation type="journal article" date="2020" name="Stud. Mycol.">
        <title>101 Dothideomycetes genomes: a test case for predicting lifestyles and emergence of pathogens.</title>
        <authorList>
            <person name="Haridas S."/>
            <person name="Albert R."/>
            <person name="Binder M."/>
            <person name="Bloem J."/>
            <person name="Labutti K."/>
            <person name="Salamov A."/>
            <person name="Andreopoulos B."/>
            <person name="Baker S."/>
            <person name="Barry K."/>
            <person name="Bills G."/>
            <person name="Bluhm B."/>
            <person name="Cannon C."/>
            <person name="Castanera R."/>
            <person name="Culley D."/>
            <person name="Daum C."/>
            <person name="Ezra D."/>
            <person name="Gonzalez J."/>
            <person name="Henrissat B."/>
            <person name="Kuo A."/>
            <person name="Liang C."/>
            <person name="Lipzen A."/>
            <person name="Lutzoni F."/>
            <person name="Magnuson J."/>
            <person name="Mondo S."/>
            <person name="Nolan M."/>
            <person name="Ohm R."/>
            <person name="Pangilinan J."/>
            <person name="Park H.-J."/>
            <person name="Ramirez L."/>
            <person name="Alfaro M."/>
            <person name="Sun H."/>
            <person name="Tritt A."/>
            <person name="Yoshinaga Y."/>
            <person name="Zwiers L.-H."/>
            <person name="Turgeon B."/>
            <person name="Goodwin S."/>
            <person name="Spatafora J."/>
            <person name="Crous P."/>
            <person name="Grigoriev I."/>
        </authorList>
    </citation>
    <scope>NUCLEOTIDE SEQUENCE</scope>
    <source>
        <strain evidence="7">CBS 627.86</strain>
    </source>
</reference>
<dbReference type="PROSITE" id="PS51296">
    <property type="entry name" value="RIESKE"/>
    <property type="match status" value="1"/>
</dbReference>
<dbReference type="GO" id="GO:0046872">
    <property type="term" value="F:metal ion binding"/>
    <property type="evidence" value="ECO:0007669"/>
    <property type="project" value="UniProtKB-KW"/>
</dbReference>
<evidence type="ECO:0000256" key="5">
    <source>
        <dbReference type="ARBA" id="ARBA00034078"/>
    </source>
</evidence>
<dbReference type="PANTHER" id="PTHR21496">
    <property type="entry name" value="FERREDOXIN-RELATED"/>
    <property type="match status" value="1"/>
</dbReference>
<keyword evidence="1" id="KW-0001">2Fe-2S</keyword>
<dbReference type="OrthoDB" id="426882at2759"/>
<name>A0A6A5Z5E2_9PLEO</name>
<accession>A0A6A5Z5E2</accession>
<dbReference type="InterPro" id="IPR017941">
    <property type="entry name" value="Rieske_2Fe-2S"/>
</dbReference>
<evidence type="ECO:0000313" key="7">
    <source>
        <dbReference type="EMBL" id="KAF2114575.1"/>
    </source>
</evidence>
<dbReference type="GO" id="GO:0051537">
    <property type="term" value="F:2 iron, 2 sulfur cluster binding"/>
    <property type="evidence" value="ECO:0007669"/>
    <property type="project" value="UniProtKB-KW"/>
</dbReference>
<keyword evidence="8" id="KW-1185">Reference proteome</keyword>
<evidence type="ECO:0000313" key="8">
    <source>
        <dbReference type="Proteomes" id="UP000799770"/>
    </source>
</evidence>
<sequence>MAQPFVAPPLDTSWFSVGLASSFLDIIGAEATALAKYHTESGTQQVGCKVFHLQSEDSRGAVQLSQNPENQLDASLSKGQQVLVFRYNGKFHAIDNKCPHASFPLSNATPFDIEDFGVTLSAGITCPQHDWSFDLFTGTSDRGKYKLKIWEVQLRPTTSGEGEDGELEVWVGKRQRMG</sequence>
<dbReference type="PANTHER" id="PTHR21496:SF0">
    <property type="entry name" value="RIESKE DOMAIN-CONTAINING PROTEIN"/>
    <property type="match status" value="1"/>
</dbReference>